<evidence type="ECO:0000259" key="3">
    <source>
        <dbReference type="Pfam" id="PF05532"/>
    </source>
</evidence>
<feature type="compositionally biased region" description="Basic and acidic residues" evidence="2">
    <location>
        <begin position="54"/>
        <end position="69"/>
    </location>
</feature>
<name>A0A1J1JKC6_PLAAG</name>
<evidence type="ECO:0000313" key="4">
    <source>
        <dbReference type="EMBL" id="CUM60700.1"/>
    </source>
</evidence>
<sequence>MKFISRVVKSAQINKYQIQQIQQGADMSLKNREKATAKNVTGKVQEAVGNVTGDPKDQAEGKEKQAEAKVMHTVEDVKDEVKAKLD</sequence>
<comment type="similarity">
    <text evidence="1">Belongs to the UPF0337 (CsbD) family.</text>
</comment>
<dbReference type="InterPro" id="IPR008462">
    <property type="entry name" value="CsbD"/>
</dbReference>
<evidence type="ECO:0000256" key="1">
    <source>
        <dbReference type="ARBA" id="ARBA00009129"/>
    </source>
</evidence>
<dbReference type="InterPro" id="IPR036629">
    <property type="entry name" value="YjbJ_sf"/>
</dbReference>
<dbReference type="EMBL" id="LO018304">
    <property type="protein sequence ID" value="CUM60700.1"/>
    <property type="molecule type" value="Genomic_DNA"/>
</dbReference>
<dbReference type="AlphaFoldDB" id="A0A1J1JKC6"/>
<feature type="region of interest" description="Disordered" evidence="2">
    <location>
        <begin position="49"/>
        <end position="69"/>
    </location>
</feature>
<proteinExistence type="inferred from homology"/>
<reference evidence="4" key="1">
    <citation type="submission" date="2015-09" db="EMBL/GenBank/DDBJ databases">
        <authorList>
            <person name="Jackson K.R."/>
            <person name="Lunt B.L."/>
            <person name="Fisher J.N.B."/>
            <person name="Gardner A.V."/>
            <person name="Bailey M.E."/>
            <person name="Deus L.M."/>
            <person name="Earl A.S."/>
            <person name="Gibby P.D."/>
            <person name="Hartmann K.A."/>
            <person name="Liu J.E."/>
            <person name="Manci A.M."/>
            <person name="Nielsen D.A."/>
            <person name="Solomon M.B."/>
            <person name="Breakwell D.P."/>
            <person name="Burnett S.H."/>
            <person name="Grose J.H."/>
        </authorList>
    </citation>
    <scope>NUCLEOTIDE SEQUENCE</scope>
    <source>
        <strain evidence="4">7805</strain>
    </source>
</reference>
<organism evidence="4">
    <name type="scientific">Planktothrix agardhii</name>
    <name type="common">Oscillatoria agardhii</name>
    <dbReference type="NCBI Taxonomy" id="1160"/>
    <lineage>
        <taxon>Bacteria</taxon>
        <taxon>Bacillati</taxon>
        <taxon>Cyanobacteriota</taxon>
        <taxon>Cyanophyceae</taxon>
        <taxon>Oscillatoriophycideae</taxon>
        <taxon>Oscillatoriales</taxon>
        <taxon>Microcoleaceae</taxon>
        <taxon>Planktothrix</taxon>
    </lineage>
</organism>
<dbReference type="Gene3D" id="1.10.1470.10">
    <property type="entry name" value="YjbJ"/>
    <property type="match status" value="1"/>
</dbReference>
<gene>
    <name evidence="4" type="ORF">PLAM_2734</name>
</gene>
<protein>
    <recommendedName>
        <fullName evidence="3">CsbD-like domain-containing protein</fullName>
    </recommendedName>
</protein>
<dbReference type="Pfam" id="PF05532">
    <property type="entry name" value="CsbD"/>
    <property type="match status" value="1"/>
</dbReference>
<dbReference type="SUPFAM" id="SSF69047">
    <property type="entry name" value="Hypothetical protein YjbJ"/>
    <property type="match status" value="1"/>
</dbReference>
<evidence type="ECO:0000256" key="2">
    <source>
        <dbReference type="SAM" id="MobiDB-lite"/>
    </source>
</evidence>
<accession>A0A1J1JKC6</accession>
<feature type="domain" description="CsbD-like" evidence="3">
    <location>
        <begin position="34"/>
        <end position="82"/>
    </location>
</feature>